<dbReference type="EMBL" id="JANDBC010000003">
    <property type="protein sequence ID" value="MCP9292672.1"/>
    <property type="molecule type" value="Genomic_DNA"/>
</dbReference>
<evidence type="ECO:0000313" key="1">
    <source>
        <dbReference type="EMBL" id="MCP9292672.1"/>
    </source>
</evidence>
<organism evidence="1 2">
    <name type="scientific">Gracilimonas sediminicola</name>
    <dbReference type="NCBI Taxonomy" id="2952158"/>
    <lineage>
        <taxon>Bacteria</taxon>
        <taxon>Pseudomonadati</taxon>
        <taxon>Balneolota</taxon>
        <taxon>Balneolia</taxon>
        <taxon>Balneolales</taxon>
        <taxon>Balneolaceae</taxon>
        <taxon>Gracilimonas</taxon>
    </lineage>
</organism>
<gene>
    <name evidence="1" type="ORF">NM125_13875</name>
</gene>
<sequence>MDAKNTFEYNSVNYKEFLKKFRDLGDSEHTLIVYAGPFTTNREAALDELKREIIGEAVIIDLAEIVTPYEEESYTNIGNCISSIDEKAPLVIFKNAEQLNGVYTGFTGSAVKYASPQEKYFLRKVHKIKAPVVLEFKEFDQLDRMVVRKADSVVLFKAPSSLIEKLAWKVQNVHVHGSHFLSPRPH</sequence>
<dbReference type="RefSeq" id="WP_255135569.1">
    <property type="nucleotide sequence ID" value="NZ_JANDBC010000003.1"/>
</dbReference>
<protein>
    <submittedName>
        <fullName evidence="1">Uncharacterized protein</fullName>
    </submittedName>
</protein>
<keyword evidence="2" id="KW-1185">Reference proteome</keyword>
<reference evidence="1" key="1">
    <citation type="submission" date="2022-06" db="EMBL/GenBank/DDBJ databases">
        <title>Gracilimonas sp. CAU 1638 isolated from sea sediment.</title>
        <authorList>
            <person name="Kim W."/>
        </authorList>
    </citation>
    <scope>NUCLEOTIDE SEQUENCE</scope>
    <source>
        <strain evidence="1">CAU 1638</strain>
    </source>
</reference>
<name>A0A9X2L5L4_9BACT</name>
<accession>A0A9X2L5L4</accession>
<proteinExistence type="predicted"/>
<comment type="caution">
    <text evidence="1">The sequence shown here is derived from an EMBL/GenBank/DDBJ whole genome shotgun (WGS) entry which is preliminary data.</text>
</comment>
<dbReference type="AlphaFoldDB" id="A0A9X2L5L4"/>
<evidence type="ECO:0000313" key="2">
    <source>
        <dbReference type="Proteomes" id="UP001139125"/>
    </source>
</evidence>
<dbReference type="Proteomes" id="UP001139125">
    <property type="component" value="Unassembled WGS sequence"/>
</dbReference>